<evidence type="ECO:0000313" key="1">
    <source>
        <dbReference type="EMBL" id="XAI70635.1"/>
    </source>
</evidence>
<gene>
    <name evidence="1" type="ORF">Touem01_00106</name>
</gene>
<sequence length="123" mass="13427">MTHEECRAAILKREAEQVEFAPAGQAYKPLGEMTPRSRSGGGKFVSATDYDALRQQLADVSHERDGLRAERAKLVTCGIELETGLRIIATANVKTRAPDLRLKAKQTLNRAMSGASTEQKAQS</sequence>
<reference evidence="1" key="1">
    <citation type="journal article" date="2024" name="J. Gen. Virol.">
        <title>Novel phages of Pseudomonas syringae unveil numerous potential auxiliary metabolic genes.</title>
        <authorList>
            <person name="Feltin C."/>
            <person name="Garneau J.R."/>
            <person name="Morris C.E."/>
            <person name="Berard A."/>
            <person name="Torres-Barcelo C."/>
        </authorList>
    </citation>
    <scope>NUCLEOTIDE SEQUENCE</scope>
</reference>
<dbReference type="EMBL" id="PP179325">
    <property type="protein sequence ID" value="XAI70635.1"/>
    <property type="molecule type" value="Genomic_DNA"/>
</dbReference>
<accession>A0AAU6W299</accession>
<protein>
    <submittedName>
        <fullName evidence="1">Uncharacterized protein</fullName>
    </submittedName>
</protein>
<proteinExistence type="predicted"/>
<name>A0AAU6W299_9VIRU</name>
<organism evidence="1">
    <name type="scientific">Pseudomonas phage Touem01</name>
    <dbReference type="NCBI Taxonomy" id="3138548"/>
    <lineage>
        <taxon>Viruses</taxon>
    </lineage>
</organism>